<dbReference type="PATRIC" id="fig|994573.3.peg.3579"/>
<feature type="transmembrane region" description="Helical" evidence="7">
    <location>
        <begin position="29"/>
        <end position="48"/>
    </location>
</feature>
<protein>
    <submittedName>
        <fullName evidence="9">ABC transporter permease</fullName>
    </submittedName>
</protein>
<dbReference type="SUPFAM" id="SSF161098">
    <property type="entry name" value="MetI-like"/>
    <property type="match status" value="1"/>
</dbReference>
<evidence type="ECO:0000256" key="3">
    <source>
        <dbReference type="ARBA" id="ARBA00022475"/>
    </source>
</evidence>
<organism evidence="9 10">
    <name type="scientific">Youngiibacter fragilis 232.1</name>
    <dbReference type="NCBI Taxonomy" id="994573"/>
    <lineage>
        <taxon>Bacteria</taxon>
        <taxon>Bacillati</taxon>
        <taxon>Bacillota</taxon>
        <taxon>Clostridia</taxon>
        <taxon>Eubacteriales</taxon>
        <taxon>Clostridiaceae</taxon>
        <taxon>Youngiibacter</taxon>
    </lineage>
</organism>
<evidence type="ECO:0000256" key="7">
    <source>
        <dbReference type="RuleBase" id="RU363032"/>
    </source>
</evidence>
<proteinExistence type="inferred from homology"/>
<feature type="transmembrane region" description="Helical" evidence="7">
    <location>
        <begin position="277"/>
        <end position="297"/>
    </location>
</feature>
<dbReference type="RefSeq" id="WP_023388169.1">
    <property type="nucleotide sequence ID" value="NZ_AXUN02000231.1"/>
</dbReference>
<sequence length="310" mass="34243">MGNRLDTKQDKGPGQIQVKRLISKDTMPYLLLLPVFIYYAVFWLLPVASGVNEVFTGLDGRFTLFGNFRLMLESDLFDRAVMNTALFAAISVVIQYFIALTLAVLLSRKFKGSKLLMFVTMIPMAITPTAVAIIWKTGLVRDGWLNTMLVGLNIIDKPFVFMNLEGLSMLLLIILIDTWTVTPSVMIILIAGLQGVQKELKEAAYLFGANKWRILMDIVIPILKPSIITSVIMRLIAAIQVWAIAVMVLGYSKVPFLVERIAFFVDVVPGIDTSGKIAFTLSFTTTIIVLLATVIFLKVSKSSNAAGGGR</sequence>
<keyword evidence="3" id="KW-1003">Cell membrane</keyword>
<dbReference type="InterPro" id="IPR035906">
    <property type="entry name" value="MetI-like_sf"/>
</dbReference>
<dbReference type="InterPro" id="IPR051393">
    <property type="entry name" value="ABC_transporter_permease"/>
</dbReference>
<reference evidence="9 10" key="1">
    <citation type="journal article" date="2014" name="Genome Announc.">
        <title>Genome Sequence of Youngiibacter fragilis, the Type Strain of the Genus Youngiibacter.</title>
        <authorList>
            <person name="Wawrik C.B."/>
            <person name="Callaghan A.V."/>
            <person name="Stamps B.W."/>
            <person name="Wawrik B."/>
        </authorList>
    </citation>
    <scope>NUCLEOTIDE SEQUENCE [LARGE SCALE GENOMIC DNA]</scope>
    <source>
        <strain evidence="9 10">232.1</strain>
    </source>
</reference>
<dbReference type="CDD" id="cd06261">
    <property type="entry name" value="TM_PBP2"/>
    <property type="match status" value="1"/>
</dbReference>
<keyword evidence="4 7" id="KW-0812">Transmembrane</keyword>
<evidence type="ECO:0000256" key="5">
    <source>
        <dbReference type="ARBA" id="ARBA00022989"/>
    </source>
</evidence>
<dbReference type="PANTHER" id="PTHR30193:SF37">
    <property type="entry name" value="INNER MEMBRANE ABC TRANSPORTER PERMEASE PROTEIN YCJO"/>
    <property type="match status" value="1"/>
</dbReference>
<comment type="similarity">
    <text evidence="7">Belongs to the binding-protein-dependent transport system permease family.</text>
</comment>
<evidence type="ECO:0000256" key="2">
    <source>
        <dbReference type="ARBA" id="ARBA00022448"/>
    </source>
</evidence>
<dbReference type="PANTHER" id="PTHR30193">
    <property type="entry name" value="ABC TRANSPORTER PERMEASE PROTEIN"/>
    <property type="match status" value="1"/>
</dbReference>
<feature type="transmembrane region" description="Helical" evidence="7">
    <location>
        <begin position="231"/>
        <end position="251"/>
    </location>
</feature>
<dbReference type="Gene3D" id="1.10.3720.10">
    <property type="entry name" value="MetI-like"/>
    <property type="match status" value="1"/>
</dbReference>
<evidence type="ECO:0000313" key="10">
    <source>
        <dbReference type="Proteomes" id="UP000017747"/>
    </source>
</evidence>
<dbReference type="GO" id="GO:0055085">
    <property type="term" value="P:transmembrane transport"/>
    <property type="evidence" value="ECO:0007669"/>
    <property type="project" value="InterPro"/>
</dbReference>
<comment type="caution">
    <text evidence="9">The sequence shown here is derived from an EMBL/GenBank/DDBJ whole genome shotgun (WGS) entry which is preliminary data.</text>
</comment>
<feature type="domain" description="ABC transmembrane type-1" evidence="8">
    <location>
        <begin position="81"/>
        <end position="300"/>
    </location>
</feature>
<comment type="subcellular location">
    <subcellularLocation>
        <location evidence="1 7">Cell membrane</location>
        <topology evidence="1 7">Multi-pass membrane protein</topology>
    </subcellularLocation>
</comment>
<keyword evidence="2 7" id="KW-0813">Transport</keyword>
<evidence type="ECO:0000256" key="4">
    <source>
        <dbReference type="ARBA" id="ARBA00022692"/>
    </source>
</evidence>
<keyword evidence="10" id="KW-1185">Reference proteome</keyword>
<evidence type="ECO:0000256" key="1">
    <source>
        <dbReference type="ARBA" id="ARBA00004651"/>
    </source>
</evidence>
<dbReference type="AlphaFoldDB" id="V7HZJ3"/>
<evidence type="ECO:0000256" key="6">
    <source>
        <dbReference type="ARBA" id="ARBA00023136"/>
    </source>
</evidence>
<evidence type="ECO:0000259" key="8">
    <source>
        <dbReference type="PROSITE" id="PS50928"/>
    </source>
</evidence>
<dbReference type="PROSITE" id="PS50928">
    <property type="entry name" value="ABC_TM1"/>
    <property type="match status" value="1"/>
</dbReference>
<dbReference type="STRING" id="994573.T472_0218840"/>
<keyword evidence="6 7" id="KW-0472">Membrane</keyword>
<dbReference type="eggNOG" id="COG1175">
    <property type="taxonomic scope" value="Bacteria"/>
</dbReference>
<evidence type="ECO:0000313" key="9">
    <source>
        <dbReference type="EMBL" id="ETA79048.1"/>
    </source>
</evidence>
<feature type="transmembrane region" description="Helical" evidence="7">
    <location>
        <begin position="115"/>
        <end position="135"/>
    </location>
</feature>
<dbReference type="Proteomes" id="UP000017747">
    <property type="component" value="Unassembled WGS sequence"/>
</dbReference>
<dbReference type="EMBL" id="AXUN02000231">
    <property type="protein sequence ID" value="ETA79048.1"/>
    <property type="molecule type" value="Genomic_DNA"/>
</dbReference>
<dbReference type="InterPro" id="IPR000515">
    <property type="entry name" value="MetI-like"/>
</dbReference>
<dbReference type="Pfam" id="PF00528">
    <property type="entry name" value="BPD_transp_1"/>
    <property type="match status" value="1"/>
</dbReference>
<feature type="transmembrane region" description="Helical" evidence="7">
    <location>
        <begin position="167"/>
        <end position="191"/>
    </location>
</feature>
<name>V7HZJ3_9CLOT</name>
<dbReference type="GO" id="GO:0005886">
    <property type="term" value="C:plasma membrane"/>
    <property type="evidence" value="ECO:0007669"/>
    <property type="project" value="UniProtKB-SubCell"/>
</dbReference>
<keyword evidence="5 7" id="KW-1133">Transmembrane helix</keyword>
<feature type="transmembrane region" description="Helical" evidence="7">
    <location>
        <begin position="80"/>
        <end position="106"/>
    </location>
</feature>
<gene>
    <name evidence="9" type="ORF">T472_0218840</name>
</gene>
<accession>V7HZJ3</accession>